<accession>W5JET5</accession>
<dbReference type="GO" id="GO:0005506">
    <property type="term" value="F:iron ion binding"/>
    <property type="evidence" value="ECO:0007669"/>
    <property type="project" value="InterPro"/>
</dbReference>
<dbReference type="InterPro" id="IPR002401">
    <property type="entry name" value="Cyt_P450_E_grp-I"/>
</dbReference>
<dbReference type="AlphaFoldDB" id="W5JET5"/>
<evidence type="ECO:0000313" key="11">
    <source>
        <dbReference type="EnsemblMetazoa" id="ADAC007012-PA"/>
    </source>
</evidence>
<gene>
    <name evidence="10" type="ORF">AND_007012</name>
</gene>
<comment type="similarity">
    <text evidence="2 9">Belongs to the cytochrome P450 family.</text>
</comment>
<dbReference type="PRINTS" id="PR00463">
    <property type="entry name" value="EP450I"/>
</dbReference>
<dbReference type="PROSITE" id="PS00086">
    <property type="entry name" value="CYTOCHROME_P450"/>
    <property type="match status" value="1"/>
</dbReference>
<dbReference type="Pfam" id="PF00067">
    <property type="entry name" value="p450"/>
    <property type="match status" value="2"/>
</dbReference>
<evidence type="ECO:0000256" key="7">
    <source>
        <dbReference type="ARBA" id="ARBA00023033"/>
    </source>
</evidence>
<protein>
    <submittedName>
        <fullName evidence="10">Cytochrome P450</fullName>
    </submittedName>
</protein>
<dbReference type="InterPro" id="IPR050182">
    <property type="entry name" value="Cytochrome_P450_fam2"/>
</dbReference>
<dbReference type="EMBL" id="ADMH02001712">
    <property type="protein sequence ID" value="ETN61334.1"/>
    <property type="molecule type" value="Genomic_DNA"/>
</dbReference>
<keyword evidence="4 8" id="KW-0479">Metal-binding</keyword>
<dbReference type="VEuPathDB" id="VectorBase:ADAC007012"/>
<keyword evidence="5 9" id="KW-0560">Oxidoreductase</keyword>
<reference evidence="11" key="4">
    <citation type="submission" date="2015-06" db="UniProtKB">
        <authorList>
            <consortium name="EnsemblMetazoa"/>
        </authorList>
    </citation>
    <scope>IDENTIFICATION</scope>
</reference>
<dbReference type="GO" id="GO:0006082">
    <property type="term" value="P:organic acid metabolic process"/>
    <property type="evidence" value="ECO:0007669"/>
    <property type="project" value="TreeGrafter"/>
</dbReference>
<dbReference type="GO" id="GO:0016712">
    <property type="term" value="F:oxidoreductase activity, acting on paired donors, with incorporation or reduction of molecular oxygen, reduced flavin or flavoprotein as one donor, and incorporation of one atom of oxygen"/>
    <property type="evidence" value="ECO:0007669"/>
    <property type="project" value="TreeGrafter"/>
</dbReference>
<keyword evidence="7 9" id="KW-0503">Monooxygenase</keyword>
<dbReference type="PANTHER" id="PTHR24300">
    <property type="entry name" value="CYTOCHROME P450 508A4-RELATED"/>
    <property type="match status" value="1"/>
</dbReference>
<dbReference type="HOGENOM" id="CLU_001570_22_0_1"/>
<feature type="binding site" description="axial binding residue" evidence="8">
    <location>
        <position position="429"/>
    </location>
    <ligand>
        <name>heme</name>
        <dbReference type="ChEBI" id="CHEBI:30413"/>
    </ligand>
    <ligandPart>
        <name>Fe</name>
        <dbReference type="ChEBI" id="CHEBI:18248"/>
    </ligandPart>
</feature>
<dbReference type="GO" id="GO:0005737">
    <property type="term" value="C:cytoplasm"/>
    <property type="evidence" value="ECO:0007669"/>
    <property type="project" value="TreeGrafter"/>
</dbReference>
<dbReference type="GO" id="GO:0020037">
    <property type="term" value="F:heme binding"/>
    <property type="evidence" value="ECO:0007669"/>
    <property type="project" value="InterPro"/>
</dbReference>
<proteinExistence type="inferred from homology"/>
<comment type="cofactor">
    <cofactor evidence="1 8">
        <name>heme</name>
        <dbReference type="ChEBI" id="CHEBI:30413"/>
    </cofactor>
</comment>
<dbReference type="SUPFAM" id="SSF48264">
    <property type="entry name" value="Cytochrome P450"/>
    <property type="match status" value="1"/>
</dbReference>
<dbReference type="GO" id="GO:0006805">
    <property type="term" value="P:xenobiotic metabolic process"/>
    <property type="evidence" value="ECO:0007669"/>
    <property type="project" value="TreeGrafter"/>
</dbReference>
<dbReference type="GO" id="GO:0008395">
    <property type="term" value="F:steroid hydroxylase activity"/>
    <property type="evidence" value="ECO:0007669"/>
    <property type="project" value="TreeGrafter"/>
</dbReference>
<dbReference type="InterPro" id="IPR001128">
    <property type="entry name" value="Cyt_P450"/>
</dbReference>
<sequence length="484" mass="56210">MATLGALLWIAVGVLLSLRFYLNNIKRPPNYPPGPPRVPILGDYALLLLINGRHLQRAANKLAAYYRTKVLGLSIAGVPTIVVNDLSLAREILNRRQFDGRPDLFLARMREKHFNRRGIFFTDGPAWKDQRWFFLRHLRDYGFGRRSEQYELEMEGELLQLIDVLQYGKRHDYEADFLSADGYVKCPDVFFVTLANAFLQILLGERYPRDKASTLVNAARNGLLFLKNGDDYGTLYSYFPWMRFIYPFSKKYHKIRDGMLGLCRFVEMLLMRQQHSFDPDHPRHFVDLYLREMQRHVPSEGTFTFQHDQLVVVARIQHEIDDVVGHGRLPALSDRVNLPYTEATLRESLRIDTLVPSGIVHRAMENTTFQGYNIEQNTLILVGLERVNNQPEEWGDPENFRPARFLDDNGRLVLSKDRSLPFGSGKRLCAGETFARNTMFLIVAAVLQHFNLRQRASDRLPDLSKRSSDFIVSPQDFWIRFEPR</sequence>
<dbReference type="Gene3D" id="1.10.630.10">
    <property type="entry name" value="Cytochrome P450"/>
    <property type="match status" value="2"/>
</dbReference>
<evidence type="ECO:0000256" key="2">
    <source>
        <dbReference type="ARBA" id="ARBA00010617"/>
    </source>
</evidence>
<keyword evidence="6 8" id="KW-0408">Iron</keyword>
<dbReference type="InterPro" id="IPR036396">
    <property type="entry name" value="Cyt_P450_sf"/>
</dbReference>
<evidence type="ECO:0000256" key="4">
    <source>
        <dbReference type="ARBA" id="ARBA00022723"/>
    </source>
</evidence>
<evidence type="ECO:0000313" key="10">
    <source>
        <dbReference type="EMBL" id="ETN61334.1"/>
    </source>
</evidence>
<dbReference type="EnsemblMetazoa" id="ADAC007012-RA">
    <property type="protein sequence ID" value="ADAC007012-PA"/>
    <property type="gene ID" value="ADAC007012"/>
</dbReference>
<dbReference type="Proteomes" id="UP000000673">
    <property type="component" value="Unassembled WGS sequence"/>
</dbReference>
<evidence type="ECO:0000313" key="12">
    <source>
        <dbReference type="Proteomes" id="UP000000673"/>
    </source>
</evidence>
<name>W5JET5_ANODA</name>
<dbReference type="VEuPathDB" id="VectorBase:ADAR2_009964"/>
<evidence type="ECO:0000256" key="9">
    <source>
        <dbReference type="RuleBase" id="RU000461"/>
    </source>
</evidence>
<reference evidence="10" key="3">
    <citation type="journal article" date="2013" name="Nucleic Acids Res.">
        <title>The genome of Anopheles darlingi, the main neotropical malaria vector.</title>
        <authorList>
            <person name="Marinotti O."/>
            <person name="Cerqueira G.C."/>
            <person name="de Almeida L.G."/>
            <person name="Ferro M.I."/>
            <person name="Loreto E.L."/>
            <person name="Zaha A."/>
            <person name="Teixeira S.M."/>
            <person name="Wespiser A.R."/>
            <person name="Almeida E Silva A."/>
            <person name="Schlindwein A.D."/>
            <person name="Pacheco A.C."/>
            <person name="Silva A.L."/>
            <person name="Graveley B.R."/>
            <person name="Walenz B.P."/>
            <person name="Lima Bde A."/>
            <person name="Ribeiro C.A."/>
            <person name="Nunes-Silva C.G."/>
            <person name="de Carvalho C.R."/>
            <person name="Soares C.M."/>
            <person name="de Menezes C.B."/>
            <person name="Matiolli C."/>
            <person name="Caffrey D."/>
            <person name="Araujo D.A."/>
            <person name="de Oliveira D.M."/>
            <person name="Golenbock D."/>
            <person name="Grisard E.C."/>
            <person name="Fantinatti-Garboggini F."/>
            <person name="de Carvalho F.M."/>
            <person name="Barcellos F.G."/>
            <person name="Prosdocimi F."/>
            <person name="May G."/>
            <person name="Azevedo Junior G.M."/>
            <person name="Guimaraes G.M."/>
            <person name="Goldman G.H."/>
            <person name="Padilha I.Q."/>
            <person name="Batista Jda S."/>
            <person name="Ferro J.A."/>
            <person name="Ribeiro J.M."/>
            <person name="Fietto J.L."/>
            <person name="Dabbas K.M."/>
            <person name="Cerdeira L."/>
            <person name="Agnez-Lima L.F."/>
            <person name="Brocchi M."/>
            <person name="de Carvalho M.O."/>
            <person name="Teixeira Mde M."/>
            <person name="Diniz Maia Mde M."/>
            <person name="Goldman M.H."/>
            <person name="Cruz Schneider M.P."/>
            <person name="Felipe M.S."/>
            <person name="Hungria M."/>
            <person name="Nicolas M.F."/>
            <person name="Pereira M."/>
            <person name="Montes M.A."/>
            <person name="Cantao M.E."/>
            <person name="Vincentz M."/>
            <person name="Rafael M.S."/>
            <person name="Silverman N."/>
            <person name="Stoco P.H."/>
            <person name="Souza R.C."/>
            <person name="Vicentini R."/>
            <person name="Gazzinelli R.T."/>
            <person name="Neves Rde O."/>
            <person name="Silva R."/>
            <person name="Astolfi-Filho S."/>
            <person name="Maciel T.E."/>
            <person name="Urmenyi T.P."/>
            <person name="Tadei W.P."/>
            <person name="Camargo E.P."/>
            <person name="de Vasconcelos A.T."/>
        </authorList>
    </citation>
    <scope>NUCLEOTIDE SEQUENCE</scope>
</reference>
<reference evidence="10" key="2">
    <citation type="submission" date="2010-05" db="EMBL/GenBank/DDBJ databases">
        <authorList>
            <person name="Almeida L.G."/>
            <person name="Nicolas M.F."/>
            <person name="Souza R.C."/>
            <person name="Vasconcelos A.T.R."/>
        </authorList>
    </citation>
    <scope>NUCLEOTIDE SEQUENCE</scope>
</reference>
<evidence type="ECO:0000256" key="1">
    <source>
        <dbReference type="ARBA" id="ARBA00001971"/>
    </source>
</evidence>
<dbReference type="STRING" id="43151.W5JET5"/>
<dbReference type="PANTHER" id="PTHR24300:SF376">
    <property type="entry name" value="CYTOCHROME P450 15A1"/>
    <property type="match status" value="1"/>
</dbReference>
<evidence type="ECO:0000256" key="8">
    <source>
        <dbReference type="PIRSR" id="PIRSR602401-1"/>
    </source>
</evidence>
<dbReference type="OMA" id="TPPDYWV"/>
<evidence type="ECO:0000256" key="5">
    <source>
        <dbReference type="ARBA" id="ARBA00023002"/>
    </source>
</evidence>
<evidence type="ECO:0000256" key="3">
    <source>
        <dbReference type="ARBA" id="ARBA00022617"/>
    </source>
</evidence>
<dbReference type="InterPro" id="IPR017972">
    <property type="entry name" value="Cyt_P450_CS"/>
</dbReference>
<evidence type="ECO:0000256" key="6">
    <source>
        <dbReference type="ARBA" id="ARBA00023004"/>
    </source>
</evidence>
<reference evidence="10 12" key="1">
    <citation type="journal article" date="2010" name="BMC Genomics">
        <title>Combination of measures distinguishes pre-miRNAs from other stem-loops in the genome of the newly sequenced Anopheles darlingi.</title>
        <authorList>
            <person name="Mendes N.D."/>
            <person name="Freitas A.T."/>
            <person name="Vasconcelos A.T."/>
            <person name="Sagot M.F."/>
        </authorList>
    </citation>
    <scope>NUCLEOTIDE SEQUENCE</scope>
</reference>
<organism evidence="10">
    <name type="scientific">Anopheles darlingi</name>
    <name type="common">Mosquito</name>
    <dbReference type="NCBI Taxonomy" id="43151"/>
    <lineage>
        <taxon>Eukaryota</taxon>
        <taxon>Metazoa</taxon>
        <taxon>Ecdysozoa</taxon>
        <taxon>Arthropoda</taxon>
        <taxon>Hexapoda</taxon>
        <taxon>Insecta</taxon>
        <taxon>Pterygota</taxon>
        <taxon>Neoptera</taxon>
        <taxon>Endopterygota</taxon>
        <taxon>Diptera</taxon>
        <taxon>Nematocera</taxon>
        <taxon>Culicoidea</taxon>
        <taxon>Culicidae</taxon>
        <taxon>Anophelinae</taxon>
        <taxon>Anopheles</taxon>
    </lineage>
</organism>
<keyword evidence="12" id="KW-1185">Reference proteome</keyword>
<dbReference type="eggNOG" id="KOG0156">
    <property type="taxonomic scope" value="Eukaryota"/>
</dbReference>
<keyword evidence="3 8" id="KW-0349">Heme</keyword>